<evidence type="ECO:0000256" key="1">
    <source>
        <dbReference type="SAM" id="MobiDB-lite"/>
    </source>
</evidence>
<dbReference type="GO" id="GO:0031267">
    <property type="term" value="F:small GTPase binding"/>
    <property type="evidence" value="ECO:0007669"/>
    <property type="project" value="TreeGrafter"/>
</dbReference>
<dbReference type="InParanoid" id="A0A668A444"/>
<proteinExistence type="predicted"/>
<feature type="compositionally biased region" description="Polar residues" evidence="1">
    <location>
        <begin position="346"/>
        <end position="356"/>
    </location>
</feature>
<evidence type="ECO:0000313" key="2">
    <source>
        <dbReference type="Ensembl" id="ENSMMDP00005039881.1"/>
    </source>
</evidence>
<feature type="compositionally biased region" description="Polar residues" evidence="1">
    <location>
        <begin position="319"/>
        <end position="334"/>
    </location>
</feature>
<feature type="compositionally biased region" description="Polar residues" evidence="1">
    <location>
        <begin position="114"/>
        <end position="124"/>
    </location>
</feature>
<dbReference type="GO" id="GO:0005085">
    <property type="term" value="F:guanyl-nucleotide exchange factor activity"/>
    <property type="evidence" value="ECO:0007669"/>
    <property type="project" value="TreeGrafter"/>
</dbReference>
<feature type="compositionally biased region" description="Basic and acidic residues" evidence="1">
    <location>
        <begin position="779"/>
        <end position="788"/>
    </location>
</feature>
<name>A0A668A444_9TELE</name>
<keyword evidence="3" id="KW-1185">Reference proteome</keyword>
<feature type="region of interest" description="Disordered" evidence="1">
    <location>
        <begin position="396"/>
        <end position="418"/>
    </location>
</feature>
<feature type="region of interest" description="Disordered" evidence="1">
    <location>
        <begin position="629"/>
        <end position="680"/>
    </location>
</feature>
<sequence length="788" mass="85695">PPTEKLQQEATSEAKPSESPEAEAPSIPKSPSATPPSRLPVSPHREEAQTPEGGAKNPEEPSATTPESDSKTLSSGESSDEEDEKEAAEKESEADSILPTSVLDKASAIAQHFSNSIRRSSLATDDSRSLGCPSPRLPSRNASSLSLGAEVSERSLRLNSACSEPQETFGVTDLSALSPREDSLFDGDRSIRRRRDSTLSKQDQLLIGKIKSYYENAENEDATFSLRRRESLTYIPSGLVRNSVSRFNSIPKDEDLGFNKGGSTNSAGIKSTSQSLQEMPVKDEEFRPSSEMIKIWQAMERDIGRSQGREKPPEALRNSKATALSLSNRNNTPSKDSDREGEESDLSTITEESMSPSPMKHKGLAANRTGSWKGAPKMFREEGAVLRATFPRIAQLKAEADGAPTSENSDQPDSADKAKTKVLHLARQYSQRIKTGRPVVRQRSQDVLMGKKSLPCVIEEKESSGKPSLTLPLVSSNQVAVERVRSPSPTHPCRSAGSPGVVSPGQAHARSPLSPPPAEGFNWPDVRELRSKYAVSDSDRSQQLPVGRSRSVPERMLDGGTKRRSSCSSSLLLGDGGSGEVPQYRPHLGQGTEQGESSARLHRANSLDHRLSSLHLGRLQRLHHELPDSHHAAVPGLPPHDAEKLPESEPEPEEAAKEAKEAAKEDKDDSNYVQIRSPTSREKISIMAVIDRCRAYQESDEYRQREEARARAEPNLPAVRARELDRAAAAAAATAAATATATATATTTVSSNEQEDEAQETSVESEQKAEAGQQSLVKNLREKFQNLR</sequence>
<dbReference type="AlphaFoldDB" id="A0A668A444"/>
<feature type="compositionally biased region" description="Low complexity" evidence="1">
    <location>
        <begin position="9"/>
        <end position="32"/>
    </location>
</feature>
<dbReference type="GO" id="GO:2000114">
    <property type="term" value="P:regulation of establishment of cell polarity"/>
    <property type="evidence" value="ECO:0007669"/>
    <property type="project" value="TreeGrafter"/>
</dbReference>
<accession>A0A668A444</accession>
<dbReference type="Proteomes" id="UP000472263">
    <property type="component" value="Chromosome 24"/>
</dbReference>
<feature type="region of interest" description="Disordered" evidence="1">
    <location>
        <begin position="306"/>
        <end position="374"/>
    </location>
</feature>
<reference evidence="2" key="2">
    <citation type="submission" date="2025-08" db="UniProtKB">
        <authorList>
            <consortium name="Ensembl"/>
        </authorList>
    </citation>
    <scope>IDENTIFICATION</scope>
</reference>
<reference evidence="2" key="1">
    <citation type="submission" date="2019-06" db="EMBL/GenBank/DDBJ databases">
        <authorList>
            <consortium name="Wellcome Sanger Institute Data Sharing"/>
        </authorList>
    </citation>
    <scope>NUCLEOTIDE SEQUENCE [LARGE SCALE GENOMIC DNA]</scope>
</reference>
<organism evidence="2 3">
    <name type="scientific">Myripristis murdjan</name>
    <name type="common">pinecone soldierfish</name>
    <dbReference type="NCBI Taxonomy" id="586833"/>
    <lineage>
        <taxon>Eukaryota</taxon>
        <taxon>Metazoa</taxon>
        <taxon>Chordata</taxon>
        <taxon>Craniata</taxon>
        <taxon>Vertebrata</taxon>
        <taxon>Euteleostomi</taxon>
        <taxon>Actinopterygii</taxon>
        <taxon>Neopterygii</taxon>
        <taxon>Teleostei</taxon>
        <taxon>Neoteleostei</taxon>
        <taxon>Acanthomorphata</taxon>
        <taxon>Holocentriformes</taxon>
        <taxon>Holocentridae</taxon>
        <taxon>Myripristis</taxon>
    </lineage>
</organism>
<dbReference type="PANTHER" id="PTHR45924">
    <property type="entry name" value="FI17866P1"/>
    <property type="match status" value="1"/>
</dbReference>
<reference evidence="2" key="3">
    <citation type="submission" date="2025-09" db="UniProtKB">
        <authorList>
            <consortium name="Ensembl"/>
        </authorList>
    </citation>
    <scope>IDENTIFICATION</scope>
</reference>
<dbReference type="Ensembl" id="ENSMMDT00005040706.1">
    <property type="protein sequence ID" value="ENSMMDP00005039881.1"/>
    <property type="gene ID" value="ENSMMDG00005018464.1"/>
</dbReference>
<feature type="region of interest" description="Disordered" evidence="1">
    <location>
        <begin position="250"/>
        <end position="289"/>
    </location>
</feature>
<feature type="compositionally biased region" description="Polar residues" evidence="1">
    <location>
        <begin position="62"/>
        <end position="73"/>
    </location>
</feature>
<dbReference type="GeneTree" id="ENSGT00940000156521"/>
<feature type="compositionally biased region" description="Low complexity" evidence="1">
    <location>
        <begin position="732"/>
        <end position="748"/>
    </location>
</feature>
<feature type="region of interest" description="Disordered" evidence="1">
    <location>
        <begin position="732"/>
        <end position="788"/>
    </location>
</feature>
<protein>
    <submittedName>
        <fullName evidence="2">Si:ch73-212j7.3</fullName>
    </submittedName>
</protein>
<feature type="compositionally biased region" description="Basic and acidic residues" evidence="1">
    <location>
        <begin position="551"/>
        <end position="561"/>
    </location>
</feature>
<feature type="region of interest" description="Disordered" evidence="1">
    <location>
        <begin position="699"/>
        <end position="718"/>
    </location>
</feature>
<feature type="region of interest" description="Disordered" evidence="1">
    <location>
        <begin position="1"/>
        <end position="99"/>
    </location>
</feature>
<feature type="compositionally biased region" description="Basic and acidic residues" evidence="1">
    <location>
        <begin position="699"/>
        <end position="712"/>
    </location>
</feature>
<feature type="compositionally biased region" description="Polar residues" evidence="1">
    <location>
        <begin position="261"/>
        <end position="277"/>
    </location>
</feature>
<feature type="compositionally biased region" description="Basic and acidic residues" evidence="1">
    <location>
        <begin position="654"/>
        <end position="670"/>
    </location>
</feature>
<feature type="region of interest" description="Disordered" evidence="1">
    <location>
        <begin position="114"/>
        <end position="150"/>
    </location>
</feature>
<evidence type="ECO:0000313" key="3">
    <source>
        <dbReference type="Proteomes" id="UP000472263"/>
    </source>
</evidence>
<feature type="region of interest" description="Disordered" evidence="1">
    <location>
        <begin position="478"/>
        <end position="602"/>
    </location>
</feature>
<dbReference type="PANTHER" id="PTHR45924:SF4">
    <property type="entry name" value="PLECKSTRIN HOMOLOGY DOMAIN-CONTAINING FAMILY G MEMBER 3"/>
    <property type="match status" value="1"/>
</dbReference>